<gene>
    <name evidence="7" type="ORF">ABS767_16445</name>
</gene>
<dbReference type="SUPFAM" id="SSF51316">
    <property type="entry name" value="Mss4-like"/>
    <property type="match status" value="1"/>
</dbReference>
<dbReference type="RefSeq" id="WP_408080330.1">
    <property type="nucleotide sequence ID" value="NZ_JBELQC010000003.1"/>
</dbReference>
<feature type="region of interest" description="Disordered" evidence="5">
    <location>
        <begin position="100"/>
        <end position="120"/>
    </location>
</feature>
<comment type="caution">
    <text evidence="7">The sequence shown here is derived from an EMBL/GenBank/DDBJ whole genome shotgun (WGS) entry which is preliminary data.</text>
</comment>
<evidence type="ECO:0000256" key="2">
    <source>
        <dbReference type="ARBA" id="ARBA00022723"/>
    </source>
</evidence>
<dbReference type="PANTHER" id="PTHR33337:SF40">
    <property type="entry name" value="CENP-V_GFA DOMAIN-CONTAINING PROTEIN-RELATED"/>
    <property type="match status" value="1"/>
</dbReference>
<keyword evidence="3" id="KW-0862">Zinc</keyword>
<evidence type="ECO:0000256" key="1">
    <source>
        <dbReference type="ARBA" id="ARBA00005495"/>
    </source>
</evidence>
<dbReference type="PROSITE" id="PS51891">
    <property type="entry name" value="CENP_V_GFA"/>
    <property type="match status" value="1"/>
</dbReference>
<reference evidence="7 8" key="1">
    <citation type="submission" date="2024-06" db="EMBL/GenBank/DDBJ databases">
        <authorList>
            <person name="Kaempfer P."/>
            <person name="Viver T."/>
        </authorList>
    </citation>
    <scope>NUCLEOTIDE SEQUENCE [LARGE SCALE GENOMIC DNA]</scope>
    <source>
        <strain evidence="7 8">ST-64</strain>
    </source>
</reference>
<organism evidence="7 8">
    <name type="scientific">Sphingomonas plantiphila</name>
    <dbReference type="NCBI Taxonomy" id="3163295"/>
    <lineage>
        <taxon>Bacteria</taxon>
        <taxon>Pseudomonadati</taxon>
        <taxon>Pseudomonadota</taxon>
        <taxon>Alphaproteobacteria</taxon>
        <taxon>Sphingomonadales</taxon>
        <taxon>Sphingomonadaceae</taxon>
        <taxon>Sphingomonas</taxon>
    </lineage>
</organism>
<evidence type="ECO:0000259" key="6">
    <source>
        <dbReference type="PROSITE" id="PS51891"/>
    </source>
</evidence>
<dbReference type="PANTHER" id="PTHR33337">
    <property type="entry name" value="GFA DOMAIN-CONTAINING PROTEIN"/>
    <property type="match status" value="1"/>
</dbReference>
<evidence type="ECO:0000313" key="8">
    <source>
        <dbReference type="Proteomes" id="UP001629244"/>
    </source>
</evidence>
<feature type="domain" description="CENP-V/GFA" evidence="6">
    <location>
        <begin position="8"/>
        <end position="121"/>
    </location>
</feature>
<dbReference type="InterPro" id="IPR011057">
    <property type="entry name" value="Mss4-like_sf"/>
</dbReference>
<keyword evidence="2" id="KW-0479">Metal-binding</keyword>
<name>A0ABW8YRK0_9SPHN</name>
<sequence length="155" mass="16715">MKRIDITVTGGCQCGAVRYRATAMLDNAHLCHCRMCQKATGGLFSALVAAPNDALEWTRGTPAAFRSSDHVDRGFCAACGAPLTYRDLQGKHTNLTIGSLDDPAAFPPRRQMGSESRLPWFDSLPTLEDIGATEDQDADWATAIASSNNQAPDRD</sequence>
<evidence type="ECO:0000313" key="7">
    <source>
        <dbReference type="EMBL" id="MFL9842562.1"/>
    </source>
</evidence>
<comment type="similarity">
    <text evidence="1">Belongs to the Gfa family.</text>
</comment>
<dbReference type="Pfam" id="PF04828">
    <property type="entry name" value="GFA"/>
    <property type="match status" value="1"/>
</dbReference>
<keyword evidence="4" id="KW-0456">Lyase</keyword>
<accession>A0ABW8YRK0</accession>
<keyword evidence="8" id="KW-1185">Reference proteome</keyword>
<evidence type="ECO:0000256" key="4">
    <source>
        <dbReference type="ARBA" id="ARBA00023239"/>
    </source>
</evidence>
<evidence type="ECO:0000256" key="5">
    <source>
        <dbReference type="SAM" id="MobiDB-lite"/>
    </source>
</evidence>
<evidence type="ECO:0000256" key="3">
    <source>
        <dbReference type="ARBA" id="ARBA00022833"/>
    </source>
</evidence>
<dbReference type="InterPro" id="IPR006913">
    <property type="entry name" value="CENP-V/GFA"/>
</dbReference>
<dbReference type="EMBL" id="JBELQC010000003">
    <property type="protein sequence ID" value="MFL9842562.1"/>
    <property type="molecule type" value="Genomic_DNA"/>
</dbReference>
<dbReference type="Gene3D" id="3.90.1590.10">
    <property type="entry name" value="glutathione-dependent formaldehyde- activating enzyme (gfa)"/>
    <property type="match status" value="1"/>
</dbReference>
<protein>
    <submittedName>
        <fullName evidence="7">GFA family protein</fullName>
    </submittedName>
</protein>
<proteinExistence type="inferred from homology"/>
<dbReference type="Proteomes" id="UP001629244">
    <property type="component" value="Unassembled WGS sequence"/>
</dbReference>